<dbReference type="PANTHER" id="PTHR11530">
    <property type="entry name" value="D-AMINO ACID OXIDASE"/>
    <property type="match status" value="1"/>
</dbReference>
<comment type="similarity">
    <text evidence="2">Belongs to the DAMOX/DASOX family.</text>
</comment>
<keyword evidence="4 6" id="KW-0274">FAD</keyword>
<dbReference type="STRING" id="5539.A0A3E2H5D8"/>
<evidence type="ECO:0000313" key="8">
    <source>
        <dbReference type="EMBL" id="RFU28604.1"/>
    </source>
</evidence>
<dbReference type="GO" id="GO:0003884">
    <property type="term" value="F:D-amino-acid oxidase activity"/>
    <property type="evidence" value="ECO:0007669"/>
    <property type="project" value="InterPro"/>
</dbReference>
<feature type="binding site" evidence="6">
    <location>
        <position position="243"/>
    </location>
    <ligand>
        <name>D-dopa</name>
        <dbReference type="ChEBI" id="CHEBI:149689"/>
    </ligand>
</feature>
<reference evidence="8 9" key="1">
    <citation type="submission" date="2018-05" db="EMBL/GenBank/DDBJ databases">
        <title>Draft genome sequence of Scytalidium lignicola DSM 105466, a ubiquitous saprotrophic fungus.</title>
        <authorList>
            <person name="Buettner E."/>
            <person name="Gebauer A.M."/>
            <person name="Hofrichter M."/>
            <person name="Liers C."/>
            <person name="Kellner H."/>
        </authorList>
    </citation>
    <scope>NUCLEOTIDE SEQUENCE [LARGE SCALE GENOMIC DNA]</scope>
    <source>
        <strain evidence="8 9">DSM 105466</strain>
    </source>
</reference>
<dbReference type="Proteomes" id="UP000258309">
    <property type="component" value="Unassembled WGS sequence"/>
</dbReference>
<gene>
    <name evidence="8" type="ORF">B7463_g7732</name>
</gene>
<dbReference type="Pfam" id="PF01266">
    <property type="entry name" value="DAO"/>
    <property type="match status" value="1"/>
</dbReference>
<evidence type="ECO:0000256" key="5">
    <source>
        <dbReference type="ARBA" id="ARBA00023002"/>
    </source>
</evidence>
<dbReference type="EMBL" id="NCSJ02000157">
    <property type="protein sequence ID" value="RFU28604.1"/>
    <property type="molecule type" value="Genomic_DNA"/>
</dbReference>
<evidence type="ECO:0000256" key="1">
    <source>
        <dbReference type="ARBA" id="ARBA00001974"/>
    </source>
</evidence>
<evidence type="ECO:0000256" key="2">
    <source>
        <dbReference type="ARBA" id="ARBA00006730"/>
    </source>
</evidence>
<sequence>MAVSVAGSSAGLSSSNLPFSRRPIIILGTGIIGCATARQLLQKGFKVILVAEYLPGDESIFYASAWAGAAWHSAGGLTNEHKYLQVGTYRHLLKLALEDPDAGVCMVECREYLEETPGENSANWGRTVVSNFRELSPGEYPSNFACGWSYECMVTDPTKHMPYLGRKIESLGGRFIRQKVVSLAELYEMFPTSRVFINASGWGSKLLTDVKDEKSFPERGQNVFLKTPKTSTMYFRNGREYTYVIPRPLSGGVVLGGIKQRDNFSPDVNMDIARDEIARAHRLAPEIVPANPPEDSLSYIVGIRPSRDGGFRLESQNIGERVVLSAYGFGGGGYAFSYGVADALTRMVEKAEYENVIPARPRSQL</sequence>
<evidence type="ECO:0000256" key="4">
    <source>
        <dbReference type="ARBA" id="ARBA00022827"/>
    </source>
</evidence>
<dbReference type="AlphaFoldDB" id="A0A3E2H5D8"/>
<feature type="binding site" evidence="6">
    <location>
        <position position="331"/>
    </location>
    <ligand>
        <name>D-dopa</name>
        <dbReference type="ChEBI" id="CHEBI:149689"/>
    </ligand>
</feature>
<evidence type="ECO:0000256" key="6">
    <source>
        <dbReference type="PIRSR" id="PIRSR000189-1"/>
    </source>
</evidence>
<dbReference type="PIRSF" id="PIRSF000189">
    <property type="entry name" value="D-aa_oxidase"/>
    <property type="match status" value="1"/>
</dbReference>
<dbReference type="InterPro" id="IPR006076">
    <property type="entry name" value="FAD-dep_OxRdtase"/>
</dbReference>
<keyword evidence="3" id="KW-0285">Flavoprotein</keyword>
<evidence type="ECO:0000256" key="3">
    <source>
        <dbReference type="ARBA" id="ARBA00022630"/>
    </source>
</evidence>
<protein>
    <recommendedName>
        <fullName evidence="7">FAD dependent oxidoreductase domain-containing protein</fullName>
    </recommendedName>
</protein>
<feature type="binding site" evidence="6">
    <location>
        <position position="304"/>
    </location>
    <ligand>
        <name>D-dopa</name>
        <dbReference type="ChEBI" id="CHEBI:149689"/>
    </ligand>
</feature>
<dbReference type="SUPFAM" id="SSF51971">
    <property type="entry name" value="Nucleotide-binding domain"/>
    <property type="match status" value="1"/>
</dbReference>
<dbReference type="PANTHER" id="PTHR11530:SF29">
    <property type="entry name" value="FAD DEPENDENT OXIDOREDUCTASE SUPERFAMILY (AFU_ORTHOLOGUE AFUA_6G10230)"/>
    <property type="match status" value="1"/>
</dbReference>
<evidence type="ECO:0000259" key="7">
    <source>
        <dbReference type="Pfam" id="PF01266"/>
    </source>
</evidence>
<comment type="cofactor">
    <cofactor evidence="1 6">
        <name>FAD</name>
        <dbReference type="ChEBI" id="CHEBI:57692"/>
    </cofactor>
</comment>
<dbReference type="GO" id="GO:0019478">
    <property type="term" value="P:D-amino acid catabolic process"/>
    <property type="evidence" value="ECO:0007669"/>
    <property type="project" value="TreeGrafter"/>
</dbReference>
<organism evidence="8 9">
    <name type="scientific">Scytalidium lignicola</name>
    <name type="common">Hyphomycete</name>
    <dbReference type="NCBI Taxonomy" id="5539"/>
    <lineage>
        <taxon>Eukaryota</taxon>
        <taxon>Fungi</taxon>
        <taxon>Dikarya</taxon>
        <taxon>Ascomycota</taxon>
        <taxon>Pezizomycotina</taxon>
        <taxon>Leotiomycetes</taxon>
        <taxon>Leotiomycetes incertae sedis</taxon>
        <taxon>Scytalidium</taxon>
    </lineage>
</organism>
<dbReference type="InterPro" id="IPR023209">
    <property type="entry name" value="DAO"/>
</dbReference>
<feature type="non-terminal residue" evidence="8">
    <location>
        <position position="1"/>
    </location>
</feature>
<dbReference type="SUPFAM" id="SSF54373">
    <property type="entry name" value="FAD-linked reductases, C-terminal domain"/>
    <property type="match status" value="1"/>
</dbReference>
<evidence type="ECO:0000313" key="9">
    <source>
        <dbReference type="Proteomes" id="UP000258309"/>
    </source>
</evidence>
<feature type="non-terminal residue" evidence="8">
    <location>
        <position position="365"/>
    </location>
</feature>
<keyword evidence="5" id="KW-0560">Oxidoreductase</keyword>
<dbReference type="GO" id="GO:0071949">
    <property type="term" value="F:FAD binding"/>
    <property type="evidence" value="ECO:0007669"/>
    <property type="project" value="InterPro"/>
</dbReference>
<name>A0A3E2H5D8_SCYLI</name>
<feature type="binding site" evidence="6">
    <location>
        <position position="180"/>
    </location>
    <ligand>
        <name>FAD</name>
        <dbReference type="ChEBI" id="CHEBI:57692"/>
    </ligand>
</feature>
<dbReference type="OMA" id="TDPTRHM"/>
<keyword evidence="9" id="KW-1185">Reference proteome</keyword>
<dbReference type="GO" id="GO:0005737">
    <property type="term" value="C:cytoplasm"/>
    <property type="evidence" value="ECO:0007669"/>
    <property type="project" value="TreeGrafter"/>
</dbReference>
<dbReference type="OrthoDB" id="2015447at2759"/>
<comment type="caution">
    <text evidence="8">The sequence shown here is derived from an EMBL/GenBank/DDBJ whole genome shotgun (WGS) entry which is preliminary data.</text>
</comment>
<feature type="domain" description="FAD dependent oxidoreductase" evidence="7">
    <location>
        <begin position="24"/>
        <end position="346"/>
    </location>
</feature>
<dbReference type="Gene3D" id="3.40.50.720">
    <property type="entry name" value="NAD(P)-binding Rossmann-like Domain"/>
    <property type="match status" value="1"/>
</dbReference>
<accession>A0A3E2H5D8</accession>
<dbReference type="Gene3D" id="3.30.9.10">
    <property type="entry name" value="D-Amino Acid Oxidase, subunit A, domain 2"/>
    <property type="match status" value="1"/>
</dbReference>
<proteinExistence type="inferred from homology"/>